<keyword evidence="1" id="KW-0732">Signal</keyword>
<protein>
    <recommendedName>
        <fullName evidence="4">Lipoprotein</fullName>
    </recommendedName>
</protein>
<evidence type="ECO:0008006" key="4">
    <source>
        <dbReference type="Google" id="ProtNLM"/>
    </source>
</evidence>
<evidence type="ECO:0000256" key="1">
    <source>
        <dbReference type="SAM" id="SignalP"/>
    </source>
</evidence>
<feature type="chain" id="PRO_5008518426" description="Lipoprotein" evidence="1">
    <location>
        <begin position="24"/>
        <end position="104"/>
    </location>
</feature>
<evidence type="ECO:0000313" key="2">
    <source>
        <dbReference type="EMBL" id="ANP41972.1"/>
    </source>
</evidence>
<dbReference type="Proteomes" id="UP000013243">
    <property type="component" value="Chromosome"/>
</dbReference>
<reference evidence="2 3" key="1">
    <citation type="journal article" date="2016" name="ISME J.">
        <title>Global occurrence and heterogeneity of the Roseobacter-clade species Ruegeria mobilis.</title>
        <authorList>
            <person name="Sonnenschein E."/>
            <person name="Gram L."/>
        </authorList>
    </citation>
    <scope>NUCLEOTIDE SEQUENCE [LARGE SCALE GENOMIC DNA]</scope>
    <source>
        <strain evidence="2 3">F1926</strain>
    </source>
</reference>
<dbReference type="GeneID" id="28251056"/>
<dbReference type="EMBL" id="CP015230">
    <property type="protein sequence ID" value="ANP41972.1"/>
    <property type="molecule type" value="Genomic_DNA"/>
</dbReference>
<dbReference type="OrthoDB" id="9810895at2"/>
<name>A0A1B1A5X7_9RHOB</name>
<dbReference type="AlphaFoldDB" id="A0A1B1A5X7"/>
<dbReference type="RefSeq" id="WP_040643365.1">
    <property type="nucleotide sequence ID" value="NZ_CP015230.1"/>
</dbReference>
<sequence>MFKRLISSALVFGMAAIAPPARAQNCAPREIVVERMERQFNETLSSAGLQSGRSQDVIIEIWSSSQSGTFTVLVSHPTGLSCMVASGHDYFIVPEHKRRNDPAS</sequence>
<dbReference type="KEGG" id="rmb:K529_014440"/>
<evidence type="ECO:0000313" key="3">
    <source>
        <dbReference type="Proteomes" id="UP000013243"/>
    </source>
</evidence>
<gene>
    <name evidence="2" type="ORF">K529_014440</name>
</gene>
<organism evidence="2 3">
    <name type="scientific">Tritonibacter mobilis F1926</name>
    <dbReference type="NCBI Taxonomy" id="1265309"/>
    <lineage>
        <taxon>Bacteria</taxon>
        <taxon>Pseudomonadati</taxon>
        <taxon>Pseudomonadota</taxon>
        <taxon>Alphaproteobacteria</taxon>
        <taxon>Rhodobacterales</taxon>
        <taxon>Paracoccaceae</taxon>
        <taxon>Tritonibacter</taxon>
    </lineage>
</organism>
<accession>A0A1B1A5X7</accession>
<proteinExistence type="predicted"/>
<dbReference type="STRING" id="1265309.K529_014440"/>
<feature type="signal peptide" evidence="1">
    <location>
        <begin position="1"/>
        <end position="23"/>
    </location>
</feature>